<dbReference type="Pfam" id="PF00583">
    <property type="entry name" value="Acetyltransf_1"/>
    <property type="match status" value="1"/>
</dbReference>
<evidence type="ECO:0000259" key="3">
    <source>
        <dbReference type="PROSITE" id="PS51186"/>
    </source>
</evidence>
<keyword evidence="5" id="KW-1185">Reference proteome</keyword>
<dbReference type="InterPro" id="IPR016181">
    <property type="entry name" value="Acyl_CoA_acyltransferase"/>
</dbReference>
<reference evidence="4 5" key="1">
    <citation type="submission" date="2019-05" db="EMBL/GenBank/DDBJ databases">
        <title>Culicoidintestinum kansasii gen. nov., sp. nov. from the gastrointestinal tract of the biting midge, Culicoides sonorensis.</title>
        <authorList>
            <person name="Neupane S."/>
            <person name="Ghosh A."/>
            <person name="Gunther S."/>
            <person name="Martin K."/>
            <person name="Zurek L."/>
        </authorList>
    </citation>
    <scope>NUCLEOTIDE SEQUENCE [LARGE SCALE GENOMIC DNA]</scope>
    <source>
        <strain evidence="4 5">CS-1</strain>
    </source>
</reference>
<sequence length="152" mass="17117">MIEYREATMADLDLLVRLRLGFLDLVADSGKATNELEQNIRNYFRKNLADENCVAILVTMDNALIATGTVFFYESVPSYDNNSGLNAYITSMFVEPVHTHQGIARSVLDRLIKKAKERGCGYVQLATTAQGQPLYTKYGFEKSDTFMSLKLK</sequence>
<dbReference type="PANTHER" id="PTHR43877">
    <property type="entry name" value="AMINOALKYLPHOSPHONATE N-ACETYLTRANSFERASE-RELATED-RELATED"/>
    <property type="match status" value="1"/>
</dbReference>
<keyword evidence="1 4" id="KW-0808">Transferase</keyword>
<keyword evidence="2" id="KW-0012">Acyltransferase</keyword>
<organism evidence="4 5">
    <name type="scientific">Culicoidibacter larvae</name>
    <dbReference type="NCBI Taxonomy" id="2579976"/>
    <lineage>
        <taxon>Bacteria</taxon>
        <taxon>Bacillati</taxon>
        <taxon>Bacillota</taxon>
        <taxon>Culicoidibacteria</taxon>
        <taxon>Culicoidibacterales</taxon>
        <taxon>Culicoidibacteraceae</taxon>
        <taxon>Culicoidibacter</taxon>
    </lineage>
</organism>
<evidence type="ECO:0000313" key="5">
    <source>
        <dbReference type="Proteomes" id="UP000306912"/>
    </source>
</evidence>
<dbReference type="InterPro" id="IPR050832">
    <property type="entry name" value="Bact_Acetyltransf"/>
</dbReference>
<dbReference type="GO" id="GO:0016747">
    <property type="term" value="F:acyltransferase activity, transferring groups other than amino-acyl groups"/>
    <property type="evidence" value="ECO:0007669"/>
    <property type="project" value="InterPro"/>
</dbReference>
<dbReference type="AlphaFoldDB" id="A0A5R8QGV5"/>
<gene>
    <name evidence="4" type="ORF">FEZ08_01250</name>
</gene>
<dbReference type="InParanoid" id="A0A5R8QGV5"/>
<proteinExistence type="predicted"/>
<dbReference type="CDD" id="cd04301">
    <property type="entry name" value="NAT_SF"/>
    <property type="match status" value="1"/>
</dbReference>
<comment type="caution">
    <text evidence="4">The sequence shown here is derived from an EMBL/GenBank/DDBJ whole genome shotgun (WGS) entry which is preliminary data.</text>
</comment>
<feature type="domain" description="N-acetyltransferase" evidence="3">
    <location>
        <begin position="2"/>
        <end position="152"/>
    </location>
</feature>
<dbReference type="InterPro" id="IPR000182">
    <property type="entry name" value="GNAT_dom"/>
</dbReference>
<dbReference type="SUPFAM" id="SSF55729">
    <property type="entry name" value="Acyl-CoA N-acyltransferases (Nat)"/>
    <property type="match status" value="1"/>
</dbReference>
<accession>A0A5R8QGV5</accession>
<evidence type="ECO:0000256" key="1">
    <source>
        <dbReference type="ARBA" id="ARBA00022679"/>
    </source>
</evidence>
<dbReference type="PROSITE" id="PS51186">
    <property type="entry name" value="GNAT"/>
    <property type="match status" value="1"/>
</dbReference>
<dbReference type="EMBL" id="VBWP01000001">
    <property type="protein sequence ID" value="TLG77271.1"/>
    <property type="molecule type" value="Genomic_DNA"/>
</dbReference>
<evidence type="ECO:0000313" key="4">
    <source>
        <dbReference type="EMBL" id="TLG77271.1"/>
    </source>
</evidence>
<protein>
    <submittedName>
        <fullName evidence="4">GNAT family N-acetyltransferase</fullName>
    </submittedName>
</protein>
<dbReference type="RefSeq" id="WP_171014867.1">
    <property type="nucleotide sequence ID" value="NZ_VBWP01000001.1"/>
</dbReference>
<name>A0A5R8QGV5_9FIRM</name>
<dbReference type="Gene3D" id="3.40.630.30">
    <property type="match status" value="1"/>
</dbReference>
<evidence type="ECO:0000256" key="2">
    <source>
        <dbReference type="ARBA" id="ARBA00023315"/>
    </source>
</evidence>
<dbReference type="Proteomes" id="UP000306912">
    <property type="component" value="Unassembled WGS sequence"/>
</dbReference>